<dbReference type="EMBL" id="CP014544">
    <property type="protein sequence ID" value="AMO68134.1"/>
    <property type="molecule type" value="Genomic_DNA"/>
</dbReference>
<keyword evidence="3 7" id="KW-0732">Signal</keyword>
<evidence type="ECO:0000256" key="4">
    <source>
        <dbReference type="ARBA" id="ARBA00022764"/>
    </source>
</evidence>
<dbReference type="Pfam" id="PF10411">
    <property type="entry name" value="DsbC_N"/>
    <property type="match status" value="1"/>
</dbReference>
<evidence type="ECO:0000256" key="7">
    <source>
        <dbReference type="RuleBase" id="RU364038"/>
    </source>
</evidence>
<evidence type="ECO:0000256" key="1">
    <source>
        <dbReference type="ARBA" id="ARBA00004418"/>
    </source>
</evidence>
<feature type="domain" description="Thioredoxin-like fold" evidence="10">
    <location>
        <begin position="157"/>
        <end position="278"/>
    </location>
</feature>
<dbReference type="InterPro" id="IPR036249">
    <property type="entry name" value="Thioredoxin-like_sf"/>
</dbReference>
<keyword evidence="8" id="KW-0812">Transmembrane</keyword>
<keyword evidence="4 7" id="KW-0574">Periplasm</keyword>
<evidence type="ECO:0000256" key="8">
    <source>
        <dbReference type="SAM" id="Phobius"/>
    </source>
</evidence>
<evidence type="ECO:0000259" key="10">
    <source>
        <dbReference type="Pfam" id="PF13098"/>
    </source>
</evidence>
<dbReference type="PANTHER" id="PTHR35272:SF3">
    <property type="entry name" value="THIOL:DISULFIDE INTERCHANGE PROTEIN DSBC"/>
    <property type="match status" value="1"/>
</dbReference>
<dbReference type="InterPro" id="IPR009094">
    <property type="entry name" value="DiS-bond_isomerase_DsbC/G_N_sf"/>
</dbReference>
<feature type="transmembrane region" description="Helical" evidence="8">
    <location>
        <begin position="34"/>
        <end position="52"/>
    </location>
</feature>
<accession>A0A127M4F9</accession>
<keyword evidence="8" id="KW-1133">Transmembrane helix</keyword>
<dbReference type="InterPro" id="IPR051470">
    <property type="entry name" value="Thiol:disulfide_interchange"/>
</dbReference>
<evidence type="ECO:0000256" key="3">
    <source>
        <dbReference type="ARBA" id="ARBA00022729"/>
    </source>
</evidence>
<dbReference type="PANTHER" id="PTHR35272">
    <property type="entry name" value="THIOL:DISULFIDE INTERCHANGE PROTEIN DSBC-RELATED"/>
    <property type="match status" value="1"/>
</dbReference>
<evidence type="ECO:0000256" key="5">
    <source>
        <dbReference type="ARBA" id="ARBA00023157"/>
    </source>
</evidence>
<dbReference type="Gene3D" id="3.10.450.70">
    <property type="entry name" value="Disulphide bond isomerase, DsbC/G, N-terminal"/>
    <property type="match status" value="1"/>
</dbReference>
<dbReference type="GO" id="GO:0042597">
    <property type="term" value="C:periplasmic space"/>
    <property type="evidence" value="ECO:0007669"/>
    <property type="project" value="UniProtKB-SubCell"/>
</dbReference>
<dbReference type="InterPro" id="IPR018950">
    <property type="entry name" value="DiS-bond_isomerase_DsbC/G_N"/>
</dbReference>
<gene>
    <name evidence="11" type="ORF">AZF00_07390</name>
</gene>
<evidence type="ECO:0000259" key="9">
    <source>
        <dbReference type="Pfam" id="PF10411"/>
    </source>
</evidence>
<dbReference type="KEGG" id="zal:AZF00_07390"/>
<evidence type="ECO:0000256" key="6">
    <source>
        <dbReference type="ARBA" id="ARBA00023284"/>
    </source>
</evidence>
<evidence type="ECO:0000313" key="12">
    <source>
        <dbReference type="Proteomes" id="UP000074119"/>
    </source>
</evidence>
<evidence type="ECO:0000313" key="11">
    <source>
        <dbReference type="EMBL" id="AMO68134.1"/>
    </source>
</evidence>
<dbReference type="CDD" id="cd03020">
    <property type="entry name" value="DsbA_DsbC_DsbG"/>
    <property type="match status" value="1"/>
</dbReference>
<reference evidence="11 12" key="1">
    <citation type="submission" date="2015-12" db="EMBL/GenBank/DDBJ databases">
        <authorList>
            <person name="Shamseldin A."/>
            <person name="Moawad H."/>
            <person name="Abd El-Rahim W.M."/>
            <person name="Sadowsky M.J."/>
        </authorList>
    </citation>
    <scope>NUCLEOTIDE SEQUENCE [LARGE SCALE GENOMIC DNA]</scope>
    <source>
        <strain evidence="11 12">SM2</strain>
    </source>
</reference>
<proteinExistence type="inferred from homology"/>
<protein>
    <recommendedName>
        <fullName evidence="7">Thiol:disulfide interchange protein</fullName>
    </recommendedName>
</protein>
<comment type="function">
    <text evidence="7">Required for disulfide bond formation in some periplasmic proteins. Acts by transferring its disulfide bond to other proteins and is reduced in the process.</text>
</comment>
<dbReference type="SUPFAM" id="SSF52833">
    <property type="entry name" value="Thioredoxin-like"/>
    <property type="match status" value="1"/>
</dbReference>
<feature type="domain" description="Disulphide bond isomerase DsbC/G N-terminal" evidence="9">
    <location>
        <begin position="63"/>
        <end position="123"/>
    </location>
</feature>
<evidence type="ECO:0000256" key="2">
    <source>
        <dbReference type="ARBA" id="ARBA00009813"/>
    </source>
</evidence>
<dbReference type="Pfam" id="PF13098">
    <property type="entry name" value="Thioredoxin_2"/>
    <property type="match status" value="1"/>
</dbReference>
<sequence>MTELVVLKGFLKYWFGSTTIIFWRNYLNILNKRIAGGALWAIVLAGLILPAMQVNAGSVVVDKAAETAIRASFKVTRPDIVISKVVASEELPGLYLVTMQNGPVVYASANGKYFIVGDMFEISAAGIESVAEKKLAPQRQEWLSEVKREDMIIFSPKGKAKGAIYVFTDVDCGFCQKLHQEVPQLNAAGIEVRYLAYPRAGLGTPTYDKMASAWCADDRNAAMDALKSGGFVTPKKCDNPIAAQYQLGAAMGVTGTPAIVLENGSLIPGYKPAAQLIPMVLR</sequence>
<keyword evidence="6 7" id="KW-0676">Redox-active center</keyword>
<feature type="transmembrane region" description="Helical" evidence="8">
    <location>
        <begin position="6"/>
        <end position="27"/>
    </location>
</feature>
<dbReference type="SUPFAM" id="SSF54423">
    <property type="entry name" value="DsbC/DsbG N-terminal domain-like"/>
    <property type="match status" value="1"/>
</dbReference>
<keyword evidence="8" id="KW-0472">Membrane</keyword>
<name>A0A127M4F9_9GAMM</name>
<comment type="similarity">
    <text evidence="2 7">Belongs to the thioredoxin family. DsbC subfamily.</text>
</comment>
<dbReference type="STRING" id="1470434.AZF00_07390"/>
<dbReference type="InterPro" id="IPR012336">
    <property type="entry name" value="Thioredoxin-like_fold"/>
</dbReference>
<organism evidence="11 12">
    <name type="scientific">Zhongshania aliphaticivorans</name>
    <dbReference type="NCBI Taxonomy" id="1470434"/>
    <lineage>
        <taxon>Bacteria</taxon>
        <taxon>Pseudomonadati</taxon>
        <taxon>Pseudomonadota</taxon>
        <taxon>Gammaproteobacteria</taxon>
        <taxon>Cellvibrionales</taxon>
        <taxon>Spongiibacteraceae</taxon>
        <taxon>Zhongshania</taxon>
    </lineage>
</organism>
<comment type="subcellular location">
    <subcellularLocation>
        <location evidence="1 7">Periplasm</location>
    </subcellularLocation>
</comment>
<dbReference type="AlphaFoldDB" id="A0A127M4F9"/>
<dbReference type="Proteomes" id="UP000074119">
    <property type="component" value="Chromosome"/>
</dbReference>
<dbReference type="Gene3D" id="3.40.30.10">
    <property type="entry name" value="Glutaredoxin"/>
    <property type="match status" value="1"/>
</dbReference>
<keyword evidence="5" id="KW-1015">Disulfide bond</keyword>
<dbReference type="InterPro" id="IPR033954">
    <property type="entry name" value="DiS-bond_Isoase_DsbC/G"/>
</dbReference>